<dbReference type="Proteomes" id="UP000092649">
    <property type="component" value="Unassembled WGS sequence"/>
</dbReference>
<dbReference type="OrthoDB" id="5765005at2"/>
<keyword evidence="5" id="KW-1185">Reference proteome</keyword>
<evidence type="ECO:0000259" key="1">
    <source>
        <dbReference type="Pfam" id="PF07126"/>
    </source>
</evidence>
<reference evidence="4 5" key="1">
    <citation type="submission" date="2014-11" db="EMBL/GenBank/DDBJ databases">
        <title>Pan-genome of Gallibacterium spp.</title>
        <authorList>
            <person name="Kudirkiene E."/>
            <person name="Bojesen A.M."/>
        </authorList>
    </citation>
    <scope>NUCLEOTIDE SEQUENCE [LARGE SCALE GENOMIC DNA]</scope>
    <source>
        <strain evidence="3 4">18469/18</strain>
        <strain evidence="2 5">F150</strain>
    </source>
</reference>
<dbReference type="InterPro" id="IPR048372">
    <property type="entry name" value="ZapC_C"/>
</dbReference>
<dbReference type="RefSeq" id="WP_066105474.1">
    <property type="nucleotide sequence ID" value="NZ_JTJL01000008.1"/>
</dbReference>
<feature type="domain" description="Cell-division protein ZapC C-terminal" evidence="1">
    <location>
        <begin position="88"/>
        <end position="167"/>
    </location>
</feature>
<proteinExistence type="predicted"/>
<evidence type="ECO:0000313" key="3">
    <source>
        <dbReference type="EMBL" id="OBX07566.1"/>
    </source>
</evidence>
<dbReference type="Pfam" id="PF07126">
    <property type="entry name" value="ZapC_C"/>
    <property type="match status" value="1"/>
</dbReference>
<dbReference type="EMBL" id="JTJL01000008">
    <property type="protein sequence ID" value="OBW95701.1"/>
    <property type="molecule type" value="Genomic_DNA"/>
</dbReference>
<gene>
    <name evidence="2" type="ORF">QS62_02565</name>
    <name evidence="3" type="ORF">QV09_10805</name>
</gene>
<evidence type="ECO:0000313" key="2">
    <source>
        <dbReference type="EMBL" id="OBW95701.1"/>
    </source>
</evidence>
<comment type="caution">
    <text evidence="2">The sequence shown here is derived from an EMBL/GenBank/DDBJ whole genome shotgun (WGS) entry which is preliminary data.</text>
</comment>
<dbReference type="EMBL" id="JTJU01000069">
    <property type="protein sequence ID" value="OBX07566.1"/>
    <property type="molecule type" value="Genomic_DNA"/>
</dbReference>
<dbReference type="STRING" id="505341.QV08_01725"/>
<protein>
    <recommendedName>
        <fullName evidence="1">Cell-division protein ZapC C-terminal domain-containing protein</fullName>
    </recommendedName>
</protein>
<evidence type="ECO:0000313" key="5">
    <source>
        <dbReference type="Proteomes" id="UP000092649"/>
    </source>
</evidence>
<name>A0A1A7Q0J8_9PAST</name>
<dbReference type="Proteomes" id="UP000092527">
    <property type="component" value="Unassembled WGS sequence"/>
</dbReference>
<organism evidence="2 5">
    <name type="scientific">Gallibacterium salpingitidis</name>
    <dbReference type="NCBI Taxonomy" id="505341"/>
    <lineage>
        <taxon>Bacteria</taxon>
        <taxon>Pseudomonadati</taxon>
        <taxon>Pseudomonadota</taxon>
        <taxon>Gammaproteobacteria</taxon>
        <taxon>Pasteurellales</taxon>
        <taxon>Pasteurellaceae</taxon>
        <taxon>Gallibacterium</taxon>
    </lineage>
</organism>
<dbReference type="AlphaFoldDB" id="A0A1A7Q0J8"/>
<sequence>MSFNNMCKWQYDAVRDRLTALLPNYTIVETTLSKQVLNGDGLTTSNFALADLDKVAQFLDILEPLQFPEEINQRLAYSAIACEHFLLPKQPQNWFFTLLEGKQTVAEPSLARCFVNATQSWATLLVAYLEGNIANVIVLEQQLALPQTTLYFGDPFRINLNRLEPLMIEVEAPAMMFKQYA</sequence>
<accession>A0A1A7Q0J8</accession>
<evidence type="ECO:0000313" key="4">
    <source>
        <dbReference type="Proteomes" id="UP000092527"/>
    </source>
</evidence>